<keyword evidence="1" id="KW-1133">Transmembrane helix</keyword>
<gene>
    <name evidence="2" type="ORF">KDAU_17870</name>
</gene>
<reference evidence="3" key="1">
    <citation type="submission" date="2018-12" db="EMBL/GenBank/DDBJ databases">
        <title>Tengunoibacter tsumagoiensis gen. nov., sp. nov., Dictyobacter kobayashii sp. nov., D. alpinus sp. nov., and D. joshuensis sp. nov. and description of Dictyobacteraceae fam. nov. within the order Ktedonobacterales isolated from Tengu-no-mugimeshi.</title>
        <authorList>
            <person name="Wang C.M."/>
            <person name="Zheng Y."/>
            <person name="Sakai Y."/>
            <person name="Toyoda A."/>
            <person name="Minakuchi Y."/>
            <person name="Abe K."/>
            <person name="Yokota A."/>
            <person name="Yabe S."/>
        </authorList>
    </citation>
    <scope>NUCLEOTIDE SEQUENCE [LARGE SCALE GENOMIC DNA]</scope>
    <source>
        <strain evidence="3">S-27</strain>
    </source>
</reference>
<dbReference type="RefSeq" id="WP_126595611.1">
    <property type="nucleotide sequence ID" value="NZ_BIFQ01000001.1"/>
</dbReference>
<dbReference type="AlphaFoldDB" id="A0A401ZCN6"/>
<keyword evidence="1" id="KW-0472">Membrane</keyword>
<sequence length="284" mass="34161">MKSRYHQSFPWYGFVAFVLCILAWIGSWLHLEPFSVYLFFLLWLGYILFMDALVVMRHGTSLLQRMRWRYLFLFITSCVFWWIFEWFNSAVQNWHYIVDHPYTPLMFTVLASINFSTVLPAVLETTEFLSTFRPLQLKLSMDEHYGRLPLLAFVLLELIGIACFILPWLYPHYCFALIWFSVTFLLDPLNNYLGRKSIFAHIAAGRWHFMILPFGALFCGFFWEMWNYFSLPKWYYTVPYVGFWKVFEMPLLGYLGYLPFAIELFALYQFILCLTRQKEDFLLI</sequence>
<feature type="transmembrane region" description="Helical" evidence="1">
    <location>
        <begin position="12"/>
        <end position="31"/>
    </location>
</feature>
<evidence type="ECO:0000313" key="3">
    <source>
        <dbReference type="Proteomes" id="UP000287224"/>
    </source>
</evidence>
<feature type="transmembrane region" description="Helical" evidence="1">
    <location>
        <begin position="205"/>
        <end position="223"/>
    </location>
</feature>
<evidence type="ECO:0000256" key="1">
    <source>
        <dbReference type="SAM" id="Phobius"/>
    </source>
</evidence>
<keyword evidence="1" id="KW-0812">Transmembrane</keyword>
<proteinExistence type="predicted"/>
<keyword evidence="3" id="KW-1185">Reference proteome</keyword>
<feature type="transmembrane region" description="Helical" evidence="1">
    <location>
        <begin position="37"/>
        <end position="56"/>
    </location>
</feature>
<feature type="transmembrane region" description="Helical" evidence="1">
    <location>
        <begin position="68"/>
        <end position="84"/>
    </location>
</feature>
<evidence type="ECO:0000313" key="2">
    <source>
        <dbReference type="EMBL" id="GCE04458.1"/>
    </source>
</evidence>
<feature type="transmembrane region" description="Helical" evidence="1">
    <location>
        <begin position="176"/>
        <end position="193"/>
    </location>
</feature>
<dbReference type="OrthoDB" id="9769532at2"/>
<dbReference type="EMBL" id="BIFQ01000001">
    <property type="protein sequence ID" value="GCE04458.1"/>
    <property type="molecule type" value="Genomic_DNA"/>
</dbReference>
<comment type="caution">
    <text evidence="2">The sequence shown here is derived from an EMBL/GenBank/DDBJ whole genome shotgun (WGS) entry which is preliminary data.</text>
</comment>
<feature type="transmembrane region" description="Helical" evidence="1">
    <location>
        <begin position="254"/>
        <end position="274"/>
    </location>
</feature>
<feature type="transmembrane region" description="Helical" evidence="1">
    <location>
        <begin position="148"/>
        <end position="170"/>
    </location>
</feature>
<organism evidence="2 3">
    <name type="scientific">Dictyobacter aurantiacus</name>
    <dbReference type="NCBI Taxonomy" id="1936993"/>
    <lineage>
        <taxon>Bacteria</taxon>
        <taxon>Bacillati</taxon>
        <taxon>Chloroflexota</taxon>
        <taxon>Ktedonobacteria</taxon>
        <taxon>Ktedonobacterales</taxon>
        <taxon>Dictyobacteraceae</taxon>
        <taxon>Dictyobacter</taxon>
    </lineage>
</organism>
<feature type="transmembrane region" description="Helical" evidence="1">
    <location>
        <begin position="104"/>
        <end position="123"/>
    </location>
</feature>
<dbReference type="Proteomes" id="UP000287224">
    <property type="component" value="Unassembled WGS sequence"/>
</dbReference>
<name>A0A401ZCN6_9CHLR</name>
<protein>
    <submittedName>
        <fullName evidence="2">Uncharacterized protein</fullName>
    </submittedName>
</protein>
<accession>A0A401ZCN6</accession>